<keyword evidence="1" id="KW-0238">DNA-binding</keyword>
<dbReference type="Pfam" id="PF01381">
    <property type="entry name" value="HTH_3"/>
    <property type="match status" value="1"/>
</dbReference>
<dbReference type="AlphaFoldDB" id="A0A9X2HMP8"/>
<keyword evidence="4" id="KW-1185">Reference proteome</keyword>
<dbReference type="SUPFAM" id="SSF47413">
    <property type="entry name" value="lambda repressor-like DNA-binding domains"/>
    <property type="match status" value="1"/>
</dbReference>
<dbReference type="InterPro" id="IPR013096">
    <property type="entry name" value="Cupin_2"/>
</dbReference>
<sequence length="197" mass="21647">MIVKAFRQNAKMTLNELAQRANVAASTISKIEGGQLSPGYEIIVRLAQGLGIDVADMFRAPQQNAATGRRGVTRRGGGVQYTTPNYAYQALVNDVSRKEFIPLLTTIKARERVSWNELPAHDGEEFVYVLKGSVRLFSEHYEPLDLEVGDCVYFDSRSGHALASIGEEDAEVMWICSHPDAMTHVNSGASDEGERSA</sequence>
<dbReference type="SUPFAM" id="SSF51182">
    <property type="entry name" value="RmlC-like cupins"/>
    <property type="match status" value="1"/>
</dbReference>
<name>A0A9X2HMP8_9SPHN</name>
<dbReference type="Pfam" id="PF07883">
    <property type="entry name" value="Cupin_2"/>
    <property type="match status" value="1"/>
</dbReference>
<evidence type="ECO:0000313" key="4">
    <source>
        <dbReference type="Proteomes" id="UP001139486"/>
    </source>
</evidence>
<dbReference type="CDD" id="cd00093">
    <property type="entry name" value="HTH_XRE"/>
    <property type="match status" value="1"/>
</dbReference>
<dbReference type="InterPro" id="IPR050807">
    <property type="entry name" value="TransReg_Diox_bact_type"/>
</dbReference>
<organism evidence="3 4">
    <name type="scientific">Sphingomonas liriopis</name>
    <dbReference type="NCBI Taxonomy" id="2949094"/>
    <lineage>
        <taxon>Bacteria</taxon>
        <taxon>Pseudomonadati</taxon>
        <taxon>Pseudomonadota</taxon>
        <taxon>Alphaproteobacteria</taxon>
        <taxon>Sphingomonadales</taxon>
        <taxon>Sphingomonadaceae</taxon>
        <taxon>Sphingomonas</taxon>
    </lineage>
</organism>
<dbReference type="PANTHER" id="PTHR46797">
    <property type="entry name" value="HTH-TYPE TRANSCRIPTIONAL REGULATOR"/>
    <property type="match status" value="1"/>
</dbReference>
<dbReference type="RefSeq" id="WP_254287835.1">
    <property type="nucleotide sequence ID" value="NZ_JAMLDY010000003.1"/>
</dbReference>
<accession>A0A9X2HMP8</accession>
<evidence type="ECO:0000259" key="2">
    <source>
        <dbReference type="PROSITE" id="PS50943"/>
    </source>
</evidence>
<protein>
    <submittedName>
        <fullName evidence="3">XRE family transcriptional regulator</fullName>
    </submittedName>
</protein>
<comment type="caution">
    <text evidence="3">The sequence shown here is derived from an EMBL/GenBank/DDBJ whole genome shotgun (WGS) entry which is preliminary data.</text>
</comment>
<dbReference type="GO" id="GO:0003677">
    <property type="term" value="F:DNA binding"/>
    <property type="evidence" value="ECO:0007669"/>
    <property type="project" value="UniProtKB-KW"/>
</dbReference>
<dbReference type="Gene3D" id="1.10.260.40">
    <property type="entry name" value="lambda repressor-like DNA-binding domains"/>
    <property type="match status" value="1"/>
</dbReference>
<dbReference type="PANTHER" id="PTHR46797:SF20">
    <property type="entry name" value="BLR4304 PROTEIN"/>
    <property type="match status" value="1"/>
</dbReference>
<dbReference type="SMART" id="SM00530">
    <property type="entry name" value="HTH_XRE"/>
    <property type="match status" value="1"/>
</dbReference>
<dbReference type="InterPro" id="IPR011051">
    <property type="entry name" value="RmlC_Cupin_sf"/>
</dbReference>
<dbReference type="InterPro" id="IPR010982">
    <property type="entry name" value="Lambda_DNA-bd_dom_sf"/>
</dbReference>
<dbReference type="CDD" id="cd02209">
    <property type="entry name" value="cupin_XRE_C"/>
    <property type="match status" value="1"/>
</dbReference>
<dbReference type="Gene3D" id="2.60.120.10">
    <property type="entry name" value="Jelly Rolls"/>
    <property type="match status" value="1"/>
</dbReference>
<dbReference type="Proteomes" id="UP001139486">
    <property type="component" value="Unassembled WGS sequence"/>
</dbReference>
<dbReference type="GO" id="GO:0005829">
    <property type="term" value="C:cytosol"/>
    <property type="evidence" value="ECO:0007669"/>
    <property type="project" value="TreeGrafter"/>
</dbReference>
<dbReference type="GO" id="GO:0003700">
    <property type="term" value="F:DNA-binding transcription factor activity"/>
    <property type="evidence" value="ECO:0007669"/>
    <property type="project" value="TreeGrafter"/>
</dbReference>
<proteinExistence type="predicted"/>
<dbReference type="InterPro" id="IPR014710">
    <property type="entry name" value="RmlC-like_jellyroll"/>
</dbReference>
<dbReference type="InterPro" id="IPR001387">
    <property type="entry name" value="Cro/C1-type_HTH"/>
</dbReference>
<feature type="domain" description="HTH cro/C1-type" evidence="2">
    <location>
        <begin position="3"/>
        <end position="57"/>
    </location>
</feature>
<evidence type="ECO:0000313" key="3">
    <source>
        <dbReference type="EMBL" id="MCP3733823.1"/>
    </source>
</evidence>
<dbReference type="PROSITE" id="PS50943">
    <property type="entry name" value="HTH_CROC1"/>
    <property type="match status" value="1"/>
</dbReference>
<reference evidence="3" key="1">
    <citation type="submission" date="2022-05" db="EMBL/GenBank/DDBJ databases">
        <title>Sphingomonas sp. strain RP10 Genome sequencing and assembly.</title>
        <authorList>
            <person name="Kim I."/>
        </authorList>
    </citation>
    <scope>NUCLEOTIDE SEQUENCE</scope>
    <source>
        <strain evidence="3">RP10</strain>
    </source>
</reference>
<dbReference type="EMBL" id="JAMLDY010000003">
    <property type="protein sequence ID" value="MCP3733823.1"/>
    <property type="molecule type" value="Genomic_DNA"/>
</dbReference>
<evidence type="ECO:0000256" key="1">
    <source>
        <dbReference type="ARBA" id="ARBA00023125"/>
    </source>
</evidence>
<gene>
    <name evidence="3" type="ORF">M9979_02885</name>
</gene>